<dbReference type="KEGG" id="dat:HRM2_15890"/>
<evidence type="ECO:0000313" key="2">
    <source>
        <dbReference type="Proteomes" id="UP000000442"/>
    </source>
</evidence>
<proteinExistence type="predicted"/>
<name>C0QAB3_DESAH</name>
<dbReference type="STRING" id="177437.HRM2_15890"/>
<reference evidence="1 2" key="1">
    <citation type="journal article" date="2009" name="Environ. Microbiol.">
        <title>Genome sequence of Desulfobacterium autotrophicum HRM2, a marine sulfate reducer oxidizing organic carbon completely to carbon dioxide.</title>
        <authorList>
            <person name="Strittmatter A.W."/>
            <person name="Liesegang H."/>
            <person name="Rabus R."/>
            <person name="Decker I."/>
            <person name="Amann J."/>
            <person name="Andres S."/>
            <person name="Henne A."/>
            <person name="Fricke W.F."/>
            <person name="Martinez-Arias R."/>
            <person name="Bartels D."/>
            <person name="Goesmann A."/>
            <person name="Krause L."/>
            <person name="Puehler A."/>
            <person name="Klenk H.P."/>
            <person name="Richter M."/>
            <person name="Schuler M."/>
            <person name="Gloeckner F.O."/>
            <person name="Meyerdierks A."/>
            <person name="Gottschalk G."/>
            <person name="Amann R."/>
        </authorList>
    </citation>
    <scope>NUCLEOTIDE SEQUENCE [LARGE SCALE GENOMIC DNA]</scope>
    <source>
        <strain evidence="2">ATCC 43914 / DSM 3382 / HRM2</strain>
    </source>
</reference>
<sequence length="77" mass="8778">MTEILPQILKKTHPIPESHKNQTDVSGFRTRVSDFKNFHYFQGIIPIITVIQTGLSDPTGLVSVWIKCLDRSVNSWP</sequence>
<dbReference type="EMBL" id="CP001087">
    <property type="protein sequence ID" value="ACN14698.1"/>
    <property type="molecule type" value="Genomic_DNA"/>
</dbReference>
<accession>C0QAB3</accession>
<dbReference type="HOGENOM" id="CLU_2632299_0_0_7"/>
<dbReference type="Proteomes" id="UP000000442">
    <property type="component" value="Chromosome"/>
</dbReference>
<evidence type="ECO:0000313" key="1">
    <source>
        <dbReference type="EMBL" id="ACN14698.1"/>
    </source>
</evidence>
<dbReference type="AlphaFoldDB" id="C0QAB3"/>
<keyword evidence="2" id="KW-1185">Reference proteome</keyword>
<protein>
    <submittedName>
        <fullName evidence="1">Uncharacterized protein</fullName>
    </submittedName>
</protein>
<organism evidence="1 2">
    <name type="scientific">Desulforapulum autotrophicum (strain ATCC 43914 / DSM 3382 / VKM B-1955 / HRM2)</name>
    <name type="common">Desulfobacterium autotrophicum</name>
    <dbReference type="NCBI Taxonomy" id="177437"/>
    <lineage>
        <taxon>Bacteria</taxon>
        <taxon>Pseudomonadati</taxon>
        <taxon>Thermodesulfobacteriota</taxon>
        <taxon>Desulfobacteria</taxon>
        <taxon>Desulfobacterales</taxon>
        <taxon>Desulfobacteraceae</taxon>
        <taxon>Desulforapulum</taxon>
    </lineage>
</organism>
<gene>
    <name evidence="1" type="ordered locus">HRM2_15890</name>
</gene>